<keyword evidence="4" id="KW-0436">Ligase</keyword>
<reference evidence="11" key="2">
    <citation type="submission" date="2021-01" db="EMBL/GenBank/DDBJ databases">
        <authorList>
            <person name="Schikora-Tamarit M.A."/>
        </authorList>
    </citation>
    <scope>NUCLEOTIDE SEQUENCE</scope>
    <source>
        <strain evidence="11">CBS6341</strain>
    </source>
</reference>
<keyword evidence="6" id="KW-0067">ATP-binding</keyword>
<evidence type="ECO:0000313" key="12">
    <source>
        <dbReference type="Proteomes" id="UP000769528"/>
    </source>
</evidence>
<comment type="catalytic activity">
    <reaction evidence="9">
        <text>diphthine-[translation elongation factor 2] + NH4(+) + ATP = diphthamide-[translation elongation factor 2] + AMP + diphosphate + H(+)</text>
        <dbReference type="Rhea" id="RHEA:19753"/>
        <dbReference type="Rhea" id="RHEA-COMP:10172"/>
        <dbReference type="Rhea" id="RHEA-COMP:10174"/>
        <dbReference type="ChEBI" id="CHEBI:15378"/>
        <dbReference type="ChEBI" id="CHEBI:16692"/>
        <dbReference type="ChEBI" id="CHEBI:28938"/>
        <dbReference type="ChEBI" id="CHEBI:30616"/>
        <dbReference type="ChEBI" id="CHEBI:33019"/>
        <dbReference type="ChEBI" id="CHEBI:82696"/>
        <dbReference type="ChEBI" id="CHEBI:456215"/>
        <dbReference type="EC" id="6.3.1.14"/>
    </reaction>
</comment>
<evidence type="ECO:0000256" key="3">
    <source>
        <dbReference type="ARBA" id="ARBA00018426"/>
    </source>
</evidence>
<feature type="domain" description="Diphthamide synthase" evidence="10">
    <location>
        <begin position="1"/>
        <end position="227"/>
    </location>
</feature>
<keyword evidence="5" id="KW-0547">Nucleotide-binding</keyword>
<gene>
    <name evidence="11" type="ORF">WICMUC_005888</name>
</gene>
<evidence type="ECO:0000256" key="8">
    <source>
        <dbReference type="ARBA" id="ARBA00031552"/>
    </source>
</evidence>
<dbReference type="PANTHER" id="PTHR12196:SF2">
    <property type="entry name" value="DIPHTHINE--AMMONIA LIGASE"/>
    <property type="match status" value="1"/>
</dbReference>
<dbReference type="NCBIfam" id="TIGR00290">
    <property type="entry name" value="MJ0570_dom"/>
    <property type="match status" value="1"/>
</dbReference>
<dbReference type="SUPFAM" id="SSF55298">
    <property type="entry name" value="YjgF-like"/>
    <property type="match status" value="2"/>
</dbReference>
<evidence type="ECO:0000256" key="9">
    <source>
        <dbReference type="ARBA" id="ARBA00048108"/>
    </source>
</evidence>
<evidence type="ECO:0000259" key="10">
    <source>
        <dbReference type="Pfam" id="PF01902"/>
    </source>
</evidence>
<accession>A0A9P8P1N9</accession>
<proteinExistence type="predicted"/>
<dbReference type="EC" id="6.3.1.14" evidence="2"/>
<evidence type="ECO:0000313" key="11">
    <source>
        <dbReference type="EMBL" id="KAH3663898.1"/>
    </source>
</evidence>
<dbReference type="CDD" id="cd06155">
    <property type="entry name" value="eu_AANH_C_1"/>
    <property type="match status" value="1"/>
</dbReference>
<sequence length="635" mass="71574">MKFLALVSGGKDSCFNILHCLAQGHELVVLANLKPADSTTQEMDSFMFQTVGHDVLEYYSECVGVPMYRGLIKGTSKNQELNYKLTNDDEIEDLYSLIKSIIDKHPDIEGVSVGAILSAYQRTRVENVCQRLGLTSLAYLWQRNQLELMTEMVNSEMEAILIKVAAVGLNENHLQLNLKEMFPKLLNLNSKFDLHICGEGGEFETLVLDAPFFKKKLKVIETKQNVSNDGVAYIEPLVKAEEKYEYVDVKDRSIDWKKFITLRNDLLNDHFSDIQSIVVPEKASQINAQDIQFFQDPSILVKLLGNKLFISNIRSKDLGVEQQAKKVFEILQELLEAHQLTTSHIQHSTLLIESMSNFSIINSVYVSFFHEPLPPSRVCVQTSLPKGSMLQLSVVAMLDISYKSGLHVQGRSYWAPANIGPYSQSIVDEDLVASLSGQIPLVPASMELSRESTFFNSILSLQHFDNVKNVTGCTNQLSAVAFIKDSSDVLNTSRIWKSYSEKTEGNPRECLLIVQVQELPRGADIEWGGLSYKKIIDMYADDEDEEDFNFKDRALANQNSLFESNNGHQVSTLSLTKDEFNTFQFNSSYHYSIYCSPGTIKSSLSDISADYIPVLNVWNYKGEQTDFGIIVRASK</sequence>
<dbReference type="PANTHER" id="PTHR12196">
    <property type="entry name" value="DOMAIN OF UNKNOWN FUNCTION 71 DUF71 -CONTAINING PROTEIN"/>
    <property type="match status" value="1"/>
</dbReference>
<evidence type="ECO:0000256" key="5">
    <source>
        <dbReference type="ARBA" id="ARBA00022741"/>
    </source>
</evidence>
<dbReference type="CDD" id="cd06156">
    <property type="entry name" value="eu_AANH_C_2"/>
    <property type="match status" value="1"/>
</dbReference>
<dbReference type="EMBL" id="JAEUBF010001525">
    <property type="protein sequence ID" value="KAH3663898.1"/>
    <property type="molecule type" value="Genomic_DNA"/>
</dbReference>
<dbReference type="Gene3D" id="3.40.50.620">
    <property type="entry name" value="HUPs"/>
    <property type="match status" value="1"/>
</dbReference>
<evidence type="ECO:0000256" key="7">
    <source>
        <dbReference type="ARBA" id="ARBA00029814"/>
    </source>
</evidence>
<keyword evidence="12" id="KW-1185">Reference proteome</keyword>
<dbReference type="Gene3D" id="3.90.1490.10">
    <property type="entry name" value="putative n-type atp pyrophosphatase, domain 2"/>
    <property type="match status" value="1"/>
</dbReference>
<dbReference type="AlphaFoldDB" id="A0A9P8P1N9"/>
<dbReference type="FunFam" id="3.40.50.620:FF:000145">
    <property type="entry name" value="ATP-binding domain containing protein"/>
    <property type="match status" value="1"/>
</dbReference>
<comment type="pathway">
    <text evidence="1">Protein modification; peptidyl-diphthamide biosynthesis.</text>
</comment>
<dbReference type="Pfam" id="PF01902">
    <property type="entry name" value="Diphthami_syn_2"/>
    <property type="match status" value="1"/>
</dbReference>
<evidence type="ECO:0000256" key="1">
    <source>
        <dbReference type="ARBA" id="ARBA00005156"/>
    </source>
</evidence>
<dbReference type="Proteomes" id="UP000769528">
    <property type="component" value="Unassembled WGS sequence"/>
</dbReference>
<dbReference type="Pfam" id="PF01042">
    <property type="entry name" value="Ribonuc_L-PSP"/>
    <property type="match status" value="2"/>
</dbReference>
<dbReference type="InterPro" id="IPR002761">
    <property type="entry name" value="Diphthami_syn_dom"/>
</dbReference>
<dbReference type="InterPro" id="IPR030662">
    <property type="entry name" value="DPH6/MJ0570"/>
</dbReference>
<name>A0A9P8P1N9_9ASCO</name>
<dbReference type="InterPro" id="IPR035959">
    <property type="entry name" value="RutC-like_sf"/>
</dbReference>
<dbReference type="FunFam" id="3.90.1490.10:FF:000001">
    <property type="entry name" value="Diphthine--ammonia ligase"/>
    <property type="match status" value="1"/>
</dbReference>
<evidence type="ECO:0000256" key="2">
    <source>
        <dbReference type="ARBA" id="ARBA00012089"/>
    </source>
</evidence>
<dbReference type="Gene3D" id="3.30.1330.40">
    <property type="entry name" value="RutC-like"/>
    <property type="match status" value="2"/>
</dbReference>
<dbReference type="InterPro" id="IPR014729">
    <property type="entry name" value="Rossmann-like_a/b/a_fold"/>
</dbReference>
<dbReference type="SUPFAM" id="SSF52402">
    <property type="entry name" value="Adenine nucleotide alpha hydrolases-like"/>
    <property type="match status" value="1"/>
</dbReference>
<organism evidence="11 12">
    <name type="scientific">Wickerhamomyces mucosus</name>
    <dbReference type="NCBI Taxonomy" id="1378264"/>
    <lineage>
        <taxon>Eukaryota</taxon>
        <taxon>Fungi</taxon>
        <taxon>Dikarya</taxon>
        <taxon>Ascomycota</taxon>
        <taxon>Saccharomycotina</taxon>
        <taxon>Saccharomycetes</taxon>
        <taxon>Phaffomycetales</taxon>
        <taxon>Wickerhamomycetaceae</taxon>
        <taxon>Wickerhamomyces</taxon>
    </lineage>
</organism>
<evidence type="ECO:0000256" key="6">
    <source>
        <dbReference type="ARBA" id="ARBA00022840"/>
    </source>
</evidence>
<dbReference type="GO" id="GO:0005524">
    <property type="term" value="F:ATP binding"/>
    <property type="evidence" value="ECO:0007669"/>
    <property type="project" value="UniProtKB-KW"/>
</dbReference>
<comment type="caution">
    <text evidence="11">The sequence shown here is derived from an EMBL/GenBank/DDBJ whole genome shotgun (WGS) entry which is preliminary data.</text>
</comment>
<dbReference type="CDD" id="cd01994">
    <property type="entry name" value="AANH_PF0828-like"/>
    <property type="match status" value="1"/>
</dbReference>
<reference evidence="11" key="1">
    <citation type="journal article" date="2021" name="Open Biol.">
        <title>Shared evolutionary footprints suggest mitochondrial oxidative damage underlies multiple complex I losses in fungi.</title>
        <authorList>
            <person name="Schikora-Tamarit M.A."/>
            <person name="Marcet-Houben M."/>
            <person name="Nosek J."/>
            <person name="Gabaldon T."/>
        </authorList>
    </citation>
    <scope>NUCLEOTIDE SEQUENCE</scope>
    <source>
        <strain evidence="11">CBS6341</strain>
    </source>
</reference>
<evidence type="ECO:0000256" key="4">
    <source>
        <dbReference type="ARBA" id="ARBA00022598"/>
    </source>
</evidence>
<dbReference type="OrthoDB" id="686384at2759"/>
<dbReference type="GO" id="GO:0017178">
    <property type="term" value="F:diphthine-ammonia ligase activity"/>
    <property type="evidence" value="ECO:0007669"/>
    <property type="project" value="UniProtKB-EC"/>
</dbReference>
<dbReference type="GO" id="GO:0017183">
    <property type="term" value="P:protein histidyl modification to diphthamide"/>
    <property type="evidence" value="ECO:0007669"/>
    <property type="project" value="TreeGrafter"/>
</dbReference>
<dbReference type="InterPro" id="IPR006175">
    <property type="entry name" value="YjgF/YER057c/UK114"/>
</dbReference>
<protein>
    <recommendedName>
        <fullName evidence="3">Diphthine--ammonia ligase</fullName>
        <ecNumber evidence="2">6.3.1.14</ecNumber>
    </recommendedName>
    <alternativeName>
        <fullName evidence="7">Diphthamide synthase</fullName>
    </alternativeName>
    <alternativeName>
        <fullName evidence="8">Diphthamide synthetase</fullName>
    </alternativeName>
</protein>